<keyword evidence="4 6" id="KW-0472">Membrane</keyword>
<dbReference type="PANTHER" id="PTHR23501:SF67">
    <property type="entry name" value="MFS MULTIDRUG EFFLUX TRANSPORTER (EUROFUNG)"/>
    <property type="match status" value="1"/>
</dbReference>
<feature type="transmembrane region" description="Helical" evidence="6">
    <location>
        <begin position="257"/>
        <end position="279"/>
    </location>
</feature>
<feature type="transmembrane region" description="Helical" evidence="6">
    <location>
        <begin position="332"/>
        <end position="356"/>
    </location>
</feature>
<evidence type="ECO:0000256" key="6">
    <source>
        <dbReference type="SAM" id="Phobius"/>
    </source>
</evidence>
<feature type="transmembrane region" description="Helical" evidence="6">
    <location>
        <begin position="465"/>
        <end position="485"/>
    </location>
</feature>
<feature type="transmembrane region" description="Helical" evidence="6">
    <location>
        <begin position="362"/>
        <end position="381"/>
    </location>
</feature>
<accession>A0A9W4U3M5</accession>
<feature type="transmembrane region" description="Helical" evidence="6">
    <location>
        <begin position="168"/>
        <end position="187"/>
    </location>
</feature>
<feature type="region of interest" description="Disordered" evidence="5">
    <location>
        <begin position="62"/>
        <end position="82"/>
    </location>
</feature>
<dbReference type="PROSITE" id="PS50850">
    <property type="entry name" value="MFS"/>
    <property type="match status" value="1"/>
</dbReference>
<name>A0A9W4U3M5_9PLEO</name>
<dbReference type="EMBL" id="CAOQHR010000001">
    <property type="protein sequence ID" value="CAI6273471.1"/>
    <property type="molecule type" value="Genomic_DNA"/>
</dbReference>
<sequence length="641" mass="69252">MAKPYGRRTNPLCHYSSFVYKYFSQSVRLCSDDSTINPISTLYCPYRALTWSRFPRSNVMSDERTPLLQPTDNRGGRDDSLVQGDSITTADVVGEGALEAPKLPDPSPRKPDDLVNFGQDGLLADISRTQFRLIFGGILLAYFITMFDSTLMASSHPVITSYFNASNSASWLSTAFLLTSTSLQPLLGRLSDTIGRRPLYLAGVAFLAATTAWCALAQSIGSFIAARAFCGLGAAGVLSMGNVMTNDLVSIEVRGTYQAYINLFYGGGSAAGAAFGGFLCDKIGWRMTFAIQIPVFVVLLVGGYFTIPVHLGPNLAKRSGMGFKNAMKGFDFAGSFLLTFTVAFLILGLNLGGNVFAWKHPLVITSLVVAVIAGAVLVRVESKTARPVMPLNMLFTRPRGNLVFNNFFAQLGINTIIFNAPLYFQAVKLESASMSGFRLAGPSVALTICGVSSGFIMSATGRMHWLIILGSMSMLIGGVALSAMWKGIPAWLATIFLVPASVGQGLSFPASSVAVLATSTQEDQAVMTSTLILWRSLGVVMGVSLSSVILQNALTAYLEQFVTGAHKDEIILTVRRSVRSIVDLSPKHQSQVIDAYYRSLRLTFLSTIVIFIVVNILVLVIKLPNLKRKQPEAEEEEEGAE</sequence>
<feature type="transmembrane region" description="Helical" evidence="6">
    <location>
        <begin position="602"/>
        <end position="621"/>
    </location>
</feature>
<feature type="transmembrane region" description="Helical" evidence="6">
    <location>
        <begin position="436"/>
        <end position="458"/>
    </location>
</feature>
<dbReference type="AlphaFoldDB" id="A0A9W4U3M5"/>
<evidence type="ECO:0000256" key="1">
    <source>
        <dbReference type="ARBA" id="ARBA00004141"/>
    </source>
</evidence>
<keyword evidence="3 6" id="KW-1133">Transmembrane helix</keyword>
<proteinExistence type="predicted"/>
<evidence type="ECO:0000256" key="4">
    <source>
        <dbReference type="ARBA" id="ARBA00023136"/>
    </source>
</evidence>
<feature type="transmembrane region" description="Helical" evidence="6">
    <location>
        <begin position="199"/>
        <end position="218"/>
    </location>
</feature>
<evidence type="ECO:0000313" key="8">
    <source>
        <dbReference type="EMBL" id="CAI6273471.1"/>
    </source>
</evidence>
<keyword evidence="9" id="KW-1185">Reference proteome</keyword>
<dbReference type="Pfam" id="PF07690">
    <property type="entry name" value="MFS_1"/>
    <property type="match status" value="1"/>
</dbReference>
<evidence type="ECO:0000259" key="7">
    <source>
        <dbReference type="PROSITE" id="PS50850"/>
    </source>
</evidence>
<dbReference type="Gene3D" id="1.20.1720.10">
    <property type="entry name" value="Multidrug resistance protein D"/>
    <property type="match status" value="1"/>
</dbReference>
<feature type="transmembrane region" description="Helical" evidence="6">
    <location>
        <begin position="291"/>
        <end position="311"/>
    </location>
</feature>
<reference evidence="8" key="1">
    <citation type="submission" date="2023-01" db="EMBL/GenBank/DDBJ databases">
        <authorList>
            <person name="Van Ghelder C."/>
            <person name="Rancurel C."/>
        </authorList>
    </citation>
    <scope>NUCLEOTIDE SEQUENCE</scope>
    <source>
        <strain evidence="8">CNCM I-4278</strain>
    </source>
</reference>
<keyword evidence="2 6" id="KW-0812">Transmembrane</keyword>
<feature type="transmembrane region" description="Helical" evidence="6">
    <location>
        <begin position="133"/>
        <end position="156"/>
    </location>
</feature>
<evidence type="ECO:0000256" key="2">
    <source>
        <dbReference type="ARBA" id="ARBA00022692"/>
    </source>
</evidence>
<organism evidence="8 9">
    <name type="scientific">Periconia digitata</name>
    <dbReference type="NCBI Taxonomy" id="1303443"/>
    <lineage>
        <taxon>Eukaryota</taxon>
        <taxon>Fungi</taxon>
        <taxon>Dikarya</taxon>
        <taxon>Ascomycota</taxon>
        <taxon>Pezizomycotina</taxon>
        <taxon>Dothideomycetes</taxon>
        <taxon>Pleosporomycetidae</taxon>
        <taxon>Pleosporales</taxon>
        <taxon>Massarineae</taxon>
        <taxon>Periconiaceae</taxon>
        <taxon>Periconia</taxon>
    </lineage>
</organism>
<protein>
    <recommendedName>
        <fullName evidence="7">Major facilitator superfamily (MFS) profile domain-containing protein</fullName>
    </recommendedName>
</protein>
<dbReference type="GO" id="GO:0000329">
    <property type="term" value="C:fungal-type vacuole membrane"/>
    <property type="evidence" value="ECO:0007669"/>
    <property type="project" value="TreeGrafter"/>
</dbReference>
<feature type="transmembrane region" description="Helical" evidence="6">
    <location>
        <begin position="531"/>
        <end position="550"/>
    </location>
</feature>
<feature type="transmembrane region" description="Helical" evidence="6">
    <location>
        <begin position="402"/>
        <end position="424"/>
    </location>
</feature>
<gene>
    <name evidence="8" type="ORF">PDIGIT_LOCUS1818</name>
</gene>
<dbReference type="FunFam" id="1.20.1720.10:FF:000024">
    <property type="entry name" value="MFS multidrug transporter, putative"/>
    <property type="match status" value="1"/>
</dbReference>
<dbReference type="Gene3D" id="1.20.1250.20">
    <property type="entry name" value="MFS general substrate transporter like domains"/>
    <property type="match status" value="1"/>
</dbReference>
<dbReference type="PANTHER" id="PTHR23501">
    <property type="entry name" value="MAJOR FACILITATOR SUPERFAMILY"/>
    <property type="match status" value="1"/>
</dbReference>
<evidence type="ECO:0000313" key="9">
    <source>
        <dbReference type="Proteomes" id="UP001152607"/>
    </source>
</evidence>
<dbReference type="OrthoDB" id="419537at2759"/>
<dbReference type="InterPro" id="IPR036259">
    <property type="entry name" value="MFS_trans_sf"/>
</dbReference>
<evidence type="ECO:0000256" key="5">
    <source>
        <dbReference type="SAM" id="MobiDB-lite"/>
    </source>
</evidence>
<dbReference type="Proteomes" id="UP001152607">
    <property type="component" value="Unassembled WGS sequence"/>
</dbReference>
<dbReference type="InterPro" id="IPR011701">
    <property type="entry name" value="MFS"/>
</dbReference>
<dbReference type="SUPFAM" id="SSF103473">
    <property type="entry name" value="MFS general substrate transporter"/>
    <property type="match status" value="1"/>
</dbReference>
<comment type="caution">
    <text evidence="8">The sequence shown here is derived from an EMBL/GenBank/DDBJ whole genome shotgun (WGS) entry which is preliminary data.</text>
</comment>
<dbReference type="InterPro" id="IPR020846">
    <property type="entry name" value="MFS_dom"/>
</dbReference>
<comment type="subcellular location">
    <subcellularLocation>
        <location evidence="1">Membrane</location>
        <topology evidence="1">Multi-pass membrane protein</topology>
    </subcellularLocation>
</comment>
<feature type="transmembrane region" description="Helical" evidence="6">
    <location>
        <begin position="224"/>
        <end position="245"/>
    </location>
</feature>
<dbReference type="GO" id="GO:0015174">
    <property type="term" value="F:basic amino acid transmembrane transporter activity"/>
    <property type="evidence" value="ECO:0007669"/>
    <property type="project" value="TreeGrafter"/>
</dbReference>
<evidence type="ECO:0000256" key="3">
    <source>
        <dbReference type="ARBA" id="ARBA00022989"/>
    </source>
</evidence>
<feature type="transmembrane region" description="Helical" evidence="6">
    <location>
        <begin position="491"/>
        <end position="519"/>
    </location>
</feature>
<feature type="domain" description="Major facilitator superfamily (MFS) profile" evidence="7">
    <location>
        <begin position="134"/>
        <end position="627"/>
    </location>
</feature>